<gene>
    <name evidence="1" type="ORF">CKAH01_15068</name>
</gene>
<organism evidence="1 2">
    <name type="scientific">Colletotrichum kahawae</name>
    <name type="common">Coffee berry disease fungus</name>
    <dbReference type="NCBI Taxonomy" id="34407"/>
    <lineage>
        <taxon>Eukaryota</taxon>
        <taxon>Fungi</taxon>
        <taxon>Dikarya</taxon>
        <taxon>Ascomycota</taxon>
        <taxon>Pezizomycotina</taxon>
        <taxon>Sordariomycetes</taxon>
        <taxon>Hypocreomycetidae</taxon>
        <taxon>Glomerellales</taxon>
        <taxon>Glomerellaceae</taxon>
        <taxon>Colletotrichum</taxon>
        <taxon>Colletotrichum gloeosporioides species complex</taxon>
    </lineage>
</organism>
<dbReference type="Proteomes" id="UP001281614">
    <property type="component" value="Unassembled WGS sequence"/>
</dbReference>
<evidence type="ECO:0000313" key="2">
    <source>
        <dbReference type="Proteomes" id="UP001281614"/>
    </source>
</evidence>
<comment type="caution">
    <text evidence="1">The sequence shown here is derived from an EMBL/GenBank/DDBJ whole genome shotgun (WGS) entry which is preliminary data.</text>
</comment>
<dbReference type="EMBL" id="VYYT01000107">
    <property type="protein sequence ID" value="KAK2769701.1"/>
    <property type="molecule type" value="Genomic_DNA"/>
</dbReference>
<keyword evidence="2" id="KW-1185">Reference proteome</keyword>
<evidence type="ECO:0000313" key="1">
    <source>
        <dbReference type="EMBL" id="KAK2769701.1"/>
    </source>
</evidence>
<dbReference type="AlphaFoldDB" id="A0AAD9YKF4"/>
<protein>
    <submittedName>
        <fullName evidence="1">Uncharacterized protein</fullName>
    </submittedName>
</protein>
<sequence length="166" mass="18718">MGWEGPSQIELSSWWSAKPEGARTKPNLHPCFPLISQPILALVMRPAPQRALSGQYRDHIRRSWHLATPRHVGHRLQARIPSQGHTRQQSLPRPGFLIRRRGRGRPGCARLHPGASTRYQAAVRRLARDSDMYMREVWSAGVALVWMYCVDGPGVRVAHKAPANKG</sequence>
<proteinExistence type="predicted"/>
<accession>A0AAD9YKF4</accession>
<name>A0AAD9YKF4_COLKA</name>
<reference evidence="1" key="1">
    <citation type="submission" date="2023-02" db="EMBL/GenBank/DDBJ databases">
        <title>Colletotrichum kahawae CIFC_Que2 genome sequencing and assembly.</title>
        <authorList>
            <person name="Baroncelli R."/>
        </authorList>
    </citation>
    <scope>NUCLEOTIDE SEQUENCE</scope>
    <source>
        <strain evidence="1">CIFC_Que2</strain>
    </source>
</reference>